<accession>A0ABY7JRQ6</accession>
<proteinExistence type="predicted"/>
<reference evidence="1" key="1">
    <citation type="submission" date="2022-05" db="EMBL/GenBank/DDBJ databases">
        <title>Jatrophihabitans sp. SB3-54 whole genome sequence.</title>
        <authorList>
            <person name="Suh M.K."/>
            <person name="Eom M.K."/>
            <person name="Kim J.S."/>
            <person name="Kim H.S."/>
            <person name="Do H.E."/>
            <person name="Shin Y.K."/>
            <person name="Lee J.-S."/>
        </authorList>
    </citation>
    <scope>NUCLEOTIDE SEQUENCE</scope>
    <source>
        <strain evidence="1">SB3-54</strain>
    </source>
</reference>
<dbReference type="EMBL" id="CP097463">
    <property type="protein sequence ID" value="WAX55242.1"/>
    <property type="molecule type" value="Genomic_DNA"/>
</dbReference>
<evidence type="ECO:0000313" key="1">
    <source>
        <dbReference type="EMBL" id="WAX55242.1"/>
    </source>
</evidence>
<evidence type="ECO:0000313" key="2">
    <source>
        <dbReference type="Proteomes" id="UP001164693"/>
    </source>
</evidence>
<name>A0ABY7JRQ6_9ACTN</name>
<dbReference type="RefSeq" id="WP_269441745.1">
    <property type="nucleotide sequence ID" value="NZ_CP097463.1"/>
</dbReference>
<evidence type="ECO:0008006" key="3">
    <source>
        <dbReference type="Google" id="ProtNLM"/>
    </source>
</evidence>
<organism evidence="1 2">
    <name type="scientific">Jatrophihabitans cynanchi</name>
    <dbReference type="NCBI Taxonomy" id="2944128"/>
    <lineage>
        <taxon>Bacteria</taxon>
        <taxon>Bacillati</taxon>
        <taxon>Actinomycetota</taxon>
        <taxon>Actinomycetes</taxon>
        <taxon>Jatrophihabitantales</taxon>
        <taxon>Jatrophihabitantaceae</taxon>
        <taxon>Jatrophihabitans</taxon>
    </lineage>
</organism>
<keyword evidence="2" id="KW-1185">Reference proteome</keyword>
<gene>
    <name evidence="1" type="ORF">M6B22_11810</name>
</gene>
<dbReference type="Proteomes" id="UP001164693">
    <property type="component" value="Chromosome"/>
</dbReference>
<sequence length="200" mass="21249">MIDLLTMPHVRVGLTVESARSAAPSFELTDEDDRLLACAAVRPLSAWKRLRRSLSTRARFGFVIDLRDPHDGLVLTITKARDSILRGPLRVSAALADGTPVGTARQRAPFAHLRLCDAAGAVLAEATRTLPSGFDLARPDGAVVATVDVRTVGVRQALAGGAYLRGYSLRFGAGTPVSVRALTLGAVLCRDVQLRPSGAR</sequence>
<protein>
    <recommendedName>
        <fullName evidence="3">Acetoacetate decarboxylase</fullName>
    </recommendedName>
</protein>